<dbReference type="AlphaFoldDB" id="A0A1I5X5F9"/>
<proteinExistence type="predicted"/>
<organism evidence="1 2">
    <name type="scientific">Butyrivibrio proteoclasticus</name>
    <dbReference type="NCBI Taxonomy" id="43305"/>
    <lineage>
        <taxon>Bacteria</taxon>
        <taxon>Bacillati</taxon>
        <taxon>Bacillota</taxon>
        <taxon>Clostridia</taxon>
        <taxon>Lachnospirales</taxon>
        <taxon>Lachnospiraceae</taxon>
        <taxon>Butyrivibrio</taxon>
    </lineage>
</organism>
<dbReference type="Proteomes" id="UP000182624">
    <property type="component" value="Unassembled WGS sequence"/>
</dbReference>
<dbReference type="EMBL" id="FOXO01000028">
    <property type="protein sequence ID" value="SFQ27235.1"/>
    <property type="molecule type" value="Genomic_DNA"/>
</dbReference>
<accession>A0A1I5X5F9</accession>
<dbReference type="Gene3D" id="3.40.1000.10">
    <property type="entry name" value="Mog1/PsbP, alpha/beta/alpha sandwich"/>
    <property type="match status" value="1"/>
</dbReference>
<name>A0A1I5X5F9_9FIRM</name>
<gene>
    <name evidence="1" type="ORF">SAMN04487928_12831</name>
</gene>
<evidence type="ECO:0000313" key="2">
    <source>
        <dbReference type="Proteomes" id="UP000182624"/>
    </source>
</evidence>
<keyword evidence="2" id="KW-1185">Reference proteome</keyword>
<dbReference type="RefSeq" id="WP_074890713.1">
    <property type="nucleotide sequence ID" value="NZ_FOXO01000028.1"/>
</dbReference>
<protein>
    <submittedName>
        <fullName evidence="1">Uncharacterized protein</fullName>
    </submittedName>
</protein>
<sequence>MKRIRAVYLLLLAVFLAIISSVGVLDGITVFAKDELKEARQCTFVVPSEFTLQAETGIFINKNEPMESSSISYDIYDNGKKVTLTNREKKMNPASIEKAAIDNTSNLTKSEYEKLLSDSYNDAFGSDVDFKVESFENITVDGYPGYHIESSFMVPDQQKAYQTVYMILSKYKTFTITYQRAEDDKCQELFEQSAATIHVN</sequence>
<reference evidence="2" key="1">
    <citation type="submission" date="2016-10" db="EMBL/GenBank/DDBJ databases">
        <authorList>
            <person name="Varghese N."/>
            <person name="Submissions S."/>
        </authorList>
    </citation>
    <scope>NUCLEOTIDE SEQUENCE [LARGE SCALE GENOMIC DNA]</scope>
    <source>
        <strain evidence="2">P18</strain>
    </source>
</reference>
<dbReference type="OrthoDB" id="2001888at2"/>
<evidence type="ECO:0000313" key="1">
    <source>
        <dbReference type="EMBL" id="SFQ27235.1"/>
    </source>
</evidence>